<dbReference type="RefSeq" id="WP_311599154.1">
    <property type="nucleotide sequence ID" value="NZ_JAVREM010000016.1"/>
</dbReference>
<evidence type="ECO:0000256" key="11">
    <source>
        <dbReference type="SAM" id="MobiDB-lite"/>
    </source>
</evidence>
<feature type="region of interest" description="Disordered" evidence="11">
    <location>
        <begin position="453"/>
        <end position="482"/>
    </location>
</feature>
<dbReference type="PANTHER" id="PTHR43289">
    <property type="entry name" value="MITOGEN-ACTIVATED PROTEIN KINASE KINASE KINASE 20-RELATED"/>
    <property type="match status" value="1"/>
</dbReference>
<dbReference type="Gene3D" id="1.10.510.10">
    <property type="entry name" value="Transferase(Phosphotransferase) domain 1"/>
    <property type="match status" value="1"/>
</dbReference>
<name>A0ABU2LR21_9ACTN</name>
<dbReference type="InterPro" id="IPR011009">
    <property type="entry name" value="Kinase-like_dom_sf"/>
</dbReference>
<dbReference type="InterPro" id="IPR017441">
    <property type="entry name" value="Protein_kinase_ATP_BS"/>
</dbReference>
<dbReference type="PROSITE" id="PS51178">
    <property type="entry name" value="PASTA"/>
    <property type="match status" value="3"/>
</dbReference>
<feature type="domain" description="Protein kinase" evidence="13">
    <location>
        <begin position="11"/>
        <end position="277"/>
    </location>
</feature>
<reference evidence="16" key="1">
    <citation type="submission" date="2023-07" db="EMBL/GenBank/DDBJ databases">
        <title>30 novel species of actinomycetes from the DSMZ collection.</title>
        <authorList>
            <person name="Nouioui I."/>
        </authorList>
    </citation>
    <scope>NUCLEOTIDE SEQUENCE [LARGE SCALE GENOMIC DNA]</scope>
    <source>
        <strain evidence="16">DSM 44918</strain>
    </source>
</reference>
<evidence type="ECO:0000259" key="14">
    <source>
        <dbReference type="PROSITE" id="PS51178"/>
    </source>
</evidence>
<feature type="domain" description="PASTA" evidence="14">
    <location>
        <begin position="501"/>
        <end position="567"/>
    </location>
</feature>
<dbReference type="PROSITE" id="PS50011">
    <property type="entry name" value="PROTEIN_KINASE_DOM"/>
    <property type="match status" value="1"/>
</dbReference>
<evidence type="ECO:0000256" key="12">
    <source>
        <dbReference type="SAM" id="Phobius"/>
    </source>
</evidence>
<feature type="compositionally biased region" description="Low complexity" evidence="11">
    <location>
        <begin position="294"/>
        <end position="306"/>
    </location>
</feature>
<keyword evidence="12" id="KW-1133">Transmembrane helix</keyword>
<feature type="binding site" evidence="10">
    <location>
        <position position="40"/>
    </location>
    <ligand>
        <name>ATP</name>
        <dbReference type="ChEBI" id="CHEBI:30616"/>
    </ligand>
</feature>
<dbReference type="CDD" id="cd06577">
    <property type="entry name" value="PASTA_pknB"/>
    <property type="match status" value="4"/>
</dbReference>
<evidence type="ECO:0000256" key="2">
    <source>
        <dbReference type="ARBA" id="ARBA00022527"/>
    </source>
</evidence>
<keyword evidence="16" id="KW-1185">Reference proteome</keyword>
<sequence length="641" mass="67380">MDAPPRFADRYELQQVLGRGGMAEVYLAYDSRLGRTVAVKTLLGDLARDPVFQARFRREAQSAASLNHPAITAVYDTGEDHVNGVPMPYIVMEYVEGSTLRDLLVAGRGLLPERVLEIHVGVLQALEYSHAAGIVHRDIKPANVMLTRTGQVKVMDFGIARASGDSGMTMTQTSAVIGTAHYMSPEQARGEKVDARSDLYSTGCMLYEHLTGRPPFVGDTPVAVAYQHVSEEPTPPSLLAQGISPGVDAIVLRALAKDREQRYQSAAEMRADIEAVLDGRTAMAVFSPAPAPEPATATLPAPAVGASDGGRRAARRPARRSSQGPKILLAVGAVLVLIGAVAIGRLLFAGDGEAEGATLVTVPDLAGMTVREARDRAASEGLVIAEAGQRPCAQEEDTVCETDPPTGEEIERGETVTLLMSSGPQPVPVPNVLDDPFEDALAELQDSGFRVAQETEETADAEPGTVLSQDPEPGEETPPGETVTLTVAATPTATEEPGNDQPATVTVPDVVGQPLESAFALLVNSGLQPTPVEEVNQSVAPGTVLRQSPAGGTQAAAGTPVEIVVAVVAGNGQDTGQDQPGTPEETPNVLGQQFDQARASLEAQGFAVTREDRPDGRFEQGTVIEQRRSGDDMTLVVAVPG</sequence>
<dbReference type="SMART" id="SM00740">
    <property type="entry name" value="PASTA"/>
    <property type="match status" value="4"/>
</dbReference>
<dbReference type="SUPFAM" id="SSF56112">
    <property type="entry name" value="Protein kinase-like (PK-like)"/>
    <property type="match status" value="1"/>
</dbReference>
<dbReference type="PANTHER" id="PTHR43289:SF6">
    <property type="entry name" value="SERINE_THREONINE-PROTEIN KINASE NEKL-3"/>
    <property type="match status" value="1"/>
</dbReference>
<keyword evidence="7 10" id="KW-0067">ATP-binding</keyword>
<comment type="catalytic activity">
    <reaction evidence="8">
        <text>L-threonyl-[protein] + ATP = O-phospho-L-threonyl-[protein] + ADP + H(+)</text>
        <dbReference type="Rhea" id="RHEA:46608"/>
        <dbReference type="Rhea" id="RHEA-COMP:11060"/>
        <dbReference type="Rhea" id="RHEA-COMP:11605"/>
        <dbReference type="ChEBI" id="CHEBI:15378"/>
        <dbReference type="ChEBI" id="CHEBI:30013"/>
        <dbReference type="ChEBI" id="CHEBI:30616"/>
        <dbReference type="ChEBI" id="CHEBI:61977"/>
        <dbReference type="ChEBI" id="CHEBI:456216"/>
        <dbReference type="EC" id="2.7.11.1"/>
    </reaction>
</comment>
<evidence type="ECO:0000256" key="5">
    <source>
        <dbReference type="ARBA" id="ARBA00022741"/>
    </source>
</evidence>
<dbReference type="EMBL" id="JAVREM010000016">
    <property type="protein sequence ID" value="MDT0319713.1"/>
    <property type="molecule type" value="Genomic_DNA"/>
</dbReference>
<organism evidence="15 16">
    <name type="scientific">Streptomyces millisiae</name>
    <dbReference type="NCBI Taxonomy" id="3075542"/>
    <lineage>
        <taxon>Bacteria</taxon>
        <taxon>Bacillati</taxon>
        <taxon>Actinomycetota</taxon>
        <taxon>Actinomycetes</taxon>
        <taxon>Kitasatosporales</taxon>
        <taxon>Streptomycetaceae</taxon>
        <taxon>Streptomyces</taxon>
    </lineage>
</organism>
<dbReference type="Pfam" id="PF03793">
    <property type="entry name" value="PASTA"/>
    <property type="match status" value="3"/>
</dbReference>
<dbReference type="EC" id="2.7.11.1" evidence="1"/>
<dbReference type="CDD" id="cd14014">
    <property type="entry name" value="STKc_PknB_like"/>
    <property type="match status" value="1"/>
</dbReference>
<evidence type="ECO:0000256" key="8">
    <source>
        <dbReference type="ARBA" id="ARBA00047899"/>
    </source>
</evidence>
<keyword evidence="12" id="KW-0472">Membrane</keyword>
<proteinExistence type="predicted"/>
<keyword evidence="12" id="KW-0812">Transmembrane</keyword>
<keyword evidence="4" id="KW-0677">Repeat</keyword>
<dbReference type="SMART" id="SM00220">
    <property type="entry name" value="S_TKc"/>
    <property type="match status" value="1"/>
</dbReference>
<dbReference type="Pfam" id="PF00069">
    <property type="entry name" value="Pkinase"/>
    <property type="match status" value="1"/>
</dbReference>
<feature type="region of interest" description="Disordered" evidence="11">
    <location>
        <begin position="572"/>
        <end position="591"/>
    </location>
</feature>
<feature type="region of interest" description="Disordered" evidence="11">
    <location>
        <begin position="389"/>
        <end position="408"/>
    </location>
</feature>
<dbReference type="PROSITE" id="PS00108">
    <property type="entry name" value="PROTEIN_KINASE_ST"/>
    <property type="match status" value="1"/>
</dbReference>
<dbReference type="Proteomes" id="UP001183420">
    <property type="component" value="Unassembled WGS sequence"/>
</dbReference>
<dbReference type="InterPro" id="IPR000719">
    <property type="entry name" value="Prot_kinase_dom"/>
</dbReference>
<evidence type="ECO:0000259" key="13">
    <source>
        <dbReference type="PROSITE" id="PS50011"/>
    </source>
</evidence>
<dbReference type="Gene3D" id="3.30.10.20">
    <property type="match status" value="4"/>
</dbReference>
<dbReference type="InterPro" id="IPR005543">
    <property type="entry name" value="PASTA_dom"/>
</dbReference>
<evidence type="ECO:0000313" key="15">
    <source>
        <dbReference type="EMBL" id="MDT0319713.1"/>
    </source>
</evidence>
<keyword evidence="2" id="KW-0723">Serine/threonine-protein kinase</keyword>
<evidence type="ECO:0000256" key="3">
    <source>
        <dbReference type="ARBA" id="ARBA00022679"/>
    </source>
</evidence>
<dbReference type="InterPro" id="IPR008271">
    <property type="entry name" value="Ser/Thr_kinase_AS"/>
</dbReference>
<keyword evidence="3" id="KW-0808">Transferase</keyword>
<gene>
    <name evidence="15" type="primary">pknB</name>
    <name evidence="15" type="ORF">RNC47_15345</name>
</gene>
<keyword evidence="6 15" id="KW-0418">Kinase</keyword>
<comment type="caution">
    <text evidence="15">The sequence shown here is derived from an EMBL/GenBank/DDBJ whole genome shotgun (WGS) entry which is preliminary data.</text>
</comment>
<comment type="catalytic activity">
    <reaction evidence="9">
        <text>L-seryl-[protein] + ATP = O-phospho-L-seryl-[protein] + ADP + H(+)</text>
        <dbReference type="Rhea" id="RHEA:17989"/>
        <dbReference type="Rhea" id="RHEA-COMP:9863"/>
        <dbReference type="Rhea" id="RHEA-COMP:11604"/>
        <dbReference type="ChEBI" id="CHEBI:15378"/>
        <dbReference type="ChEBI" id="CHEBI:29999"/>
        <dbReference type="ChEBI" id="CHEBI:30616"/>
        <dbReference type="ChEBI" id="CHEBI:83421"/>
        <dbReference type="ChEBI" id="CHEBI:456216"/>
        <dbReference type="EC" id="2.7.11.1"/>
    </reaction>
</comment>
<keyword evidence="5 10" id="KW-0547">Nucleotide-binding</keyword>
<evidence type="ECO:0000256" key="10">
    <source>
        <dbReference type="PROSITE-ProRule" id="PRU10141"/>
    </source>
</evidence>
<feature type="transmembrane region" description="Helical" evidence="12">
    <location>
        <begin position="327"/>
        <end position="348"/>
    </location>
</feature>
<dbReference type="PROSITE" id="PS00107">
    <property type="entry name" value="PROTEIN_KINASE_ATP"/>
    <property type="match status" value="1"/>
</dbReference>
<protein>
    <recommendedName>
        <fullName evidence="1">non-specific serine/threonine protein kinase</fullName>
        <ecNumber evidence="1">2.7.11.1</ecNumber>
    </recommendedName>
</protein>
<evidence type="ECO:0000256" key="4">
    <source>
        <dbReference type="ARBA" id="ARBA00022737"/>
    </source>
</evidence>
<feature type="region of interest" description="Disordered" evidence="11">
    <location>
        <begin position="291"/>
        <end position="321"/>
    </location>
</feature>
<dbReference type="GO" id="GO:0016301">
    <property type="term" value="F:kinase activity"/>
    <property type="evidence" value="ECO:0007669"/>
    <property type="project" value="UniProtKB-KW"/>
</dbReference>
<dbReference type="NCBIfam" id="NF033483">
    <property type="entry name" value="PknB_PASTA_kin"/>
    <property type="match status" value="1"/>
</dbReference>
<feature type="domain" description="PASTA" evidence="14">
    <location>
        <begin position="356"/>
        <end position="422"/>
    </location>
</feature>
<evidence type="ECO:0000256" key="6">
    <source>
        <dbReference type="ARBA" id="ARBA00022777"/>
    </source>
</evidence>
<evidence type="ECO:0000256" key="9">
    <source>
        <dbReference type="ARBA" id="ARBA00048679"/>
    </source>
</evidence>
<evidence type="ECO:0000256" key="1">
    <source>
        <dbReference type="ARBA" id="ARBA00012513"/>
    </source>
</evidence>
<accession>A0ABU2LR21</accession>
<evidence type="ECO:0000313" key="16">
    <source>
        <dbReference type="Proteomes" id="UP001183420"/>
    </source>
</evidence>
<dbReference type="Gene3D" id="3.30.200.20">
    <property type="entry name" value="Phosphorylase Kinase, domain 1"/>
    <property type="match status" value="1"/>
</dbReference>
<evidence type="ECO:0000256" key="7">
    <source>
        <dbReference type="ARBA" id="ARBA00022840"/>
    </source>
</evidence>
<feature type="domain" description="PASTA" evidence="14">
    <location>
        <begin position="423"/>
        <end position="489"/>
    </location>
</feature>